<proteinExistence type="inferred from homology"/>
<accession>A0ABV3AV30</accession>
<evidence type="ECO:0000256" key="2">
    <source>
        <dbReference type="SAM" id="MobiDB-lite"/>
    </source>
</evidence>
<dbReference type="PANTHER" id="PTHR11022:SF41">
    <property type="entry name" value="PEPTIDOGLYCAN-RECOGNITION PROTEIN LC-RELATED"/>
    <property type="match status" value="1"/>
</dbReference>
<comment type="similarity">
    <text evidence="1">Belongs to the N-acetylmuramoyl-L-alanine amidase 2 family.</text>
</comment>
<reference evidence="4 5" key="1">
    <citation type="submission" date="2024-06" db="EMBL/GenBank/DDBJ databases">
        <title>The Natural Products Discovery Center: Release of the First 8490 Sequenced Strains for Exploring Actinobacteria Biosynthetic Diversity.</title>
        <authorList>
            <person name="Kalkreuter E."/>
            <person name="Kautsar S.A."/>
            <person name="Yang D."/>
            <person name="Bader C.D."/>
            <person name="Teijaro C.N."/>
            <person name="Fluegel L."/>
            <person name="Davis C.M."/>
            <person name="Simpson J.R."/>
            <person name="Lauterbach L."/>
            <person name="Steele A.D."/>
            <person name="Gui C."/>
            <person name="Meng S."/>
            <person name="Li G."/>
            <person name="Viehrig K."/>
            <person name="Ye F."/>
            <person name="Su P."/>
            <person name="Kiefer A.F."/>
            <person name="Nichols A."/>
            <person name="Cepeda A.J."/>
            <person name="Yan W."/>
            <person name="Fan B."/>
            <person name="Jiang Y."/>
            <person name="Adhikari A."/>
            <person name="Zheng C.-J."/>
            <person name="Schuster L."/>
            <person name="Cowan T.M."/>
            <person name="Smanski M.J."/>
            <person name="Chevrette M.G."/>
            <person name="De Carvalho L.P.S."/>
            <person name="Shen B."/>
        </authorList>
    </citation>
    <scope>NUCLEOTIDE SEQUENCE [LARGE SCALE GENOMIC DNA]</scope>
    <source>
        <strain evidence="4 5">NPDC046851</strain>
    </source>
</reference>
<dbReference type="PANTHER" id="PTHR11022">
    <property type="entry name" value="PEPTIDOGLYCAN RECOGNITION PROTEIN"/>
    <property type="match status" value="1"/>
</dbReference>
<dbReference type="PROSITE" id="PS51318">
    <property type="entry name" value="TAT"/>
    <property type="match status" value="1"/>
</dbReference>
<dbReference type="RefSeq" id="WP_359692518.1">
    <property type="nucleotide sequence ID" value="NZ_JBEYXT010000025.1"/>
</dbReference>
<gene>
    <name evidence="4" type="ORF">ABZ931_08520</name>
</gene>
<evidence type="ECO:0000313" key="4">
    <source>
        <dbReference type="EMBL" id="MEU6801043.1"/>
    </source>
</evidence>
<feature type="domain" description="Peptidoglycan recognition protein family" evidence="3">
    <location>
        <begin position="57"/>
        <end position="219"/>
    </location>
</feature>
<keyword evidence="5" id="KW-1185">Reference proteome</keyword>
<dbReference type="InterPro" id="IPR015510">
    <property type="entry name" value="PGRP"/>
</dbReference>
<dbReference type="InterPro" id="IPR036505">
    <property type="entry name" value="Amidase/PGRP_sf"/>
</dbReference>
<feature type="compositionally biased region" description="Polar residues" evidence="2">
    <location>
        <begin position="1"/>
        <end position="14"/>
    </location>
</feature>
<organism evidence="4 5">
    <name type="scientific">Streptomyces neyagawaensis</name>
    <dbReference type="NCBI Taxonomy" id="42238"/>
    <lineage>
        <taxon>Bacteria</taxon>
        <taxon>Bacillati</taxon>
        <taxon>Actinomycetota</taxon>
        <taxon>Actinomycetes</taxon>
        <taxon>Kitasatosporales</taxon>
        <taxon>Streptomycetaceae</taxon>
        <taxon>Streptomyces</taxon>
    </lineage>
</organism>
<dbReference type="EMBL" id="JBEYXT010000025">
    <property type="protein sequence ID" value="MEU6801043.1"/>
    <property type="molecule type" value="Genomic_DNA"/>
</dbReference>
<dbReference type="SUPFAM" id="SSF55846">
    <property type="entry name" value="N-acetylmuramoyl-L-alanine amidase-like"/>
    <property type="match status" value="1"/>
</dbReference>
<name>A0ABV3AV30_9ACTN</name>
<dbReference type="Pfam" id="PF01510">
    <property type="entry name" value="Amidase_2"/>
    <property type="match status" value="1"/>
</dbReference>
<protein>
    <submittedName>
        <fullName evidence="4">Peptidoglycan recognition family protein</fullName>
    </submittedName>
</protein>
<dbReference type="SMART" id="SM00701">
    <property type="entry name" value="PGRP"/>
    <property type="match status" value="1"/>
</dbReference>
<dbReference type="Gene3D" id="3.40.80.10">
    <property type="entry name" value="Peptidoglycan recognition protein-like"/>
    <property type="match status" value="1"/>
</dbReference>
<evidence type="ECO:0000259" key="3">
    <source>
        <dbReference type="SMART" id="SM00701"/>
    </source>
</evidence>
<dbReference type="InterPro" id="IPR006619">
    <property type="entry name" value="PGRP_domain_met/bac"/>
</dbReference>
<evidence type="ECO:0000256" key="1">
    <source>
        <dbReference type="ARBA" id="ARBA00007553"/>
    </source>
</evidence>
<dbReference type="InterPro" id="IPR002502">
    <property type="entry name" value="Amidase_domain"/>
</dbReference>
<feature type="region of interest" description="Disordered" evidence="2">
    <location>
        <begin position="1"/>
        <end position="21"/>
    </location>
</feature>
<dbReference type="InterPro" id="IPR006311">
    <property type="entry name" value="TAT_signal"/>
</dbReference>
<sequence>MRHSDSTGSRSGRQGLSPASPLPRRAFLTALGAAATAAASAAAIGPSPAAAATAAPYTLLSRRDWGADETLRFAADGRELWPPEYHPVQTLTVHHTDDGSTDPDPAARVRAIYREDAVGADDYGDIGYNYLIDENGRVYEGRWSGTDGTPAHDAAGRLVTGAHVKGYNSGNVGIALLGTLTDRPASAAARATLVRLLAELAERHAIDPLGKVAYRNPVSGAGRVAPAIGGHRHWANTDCPGSLYTAMPSLREEVASLMTG</sequence>
<dbReference type="Proteomes" id="UP001551189">
    <property type="component" value="Unassembled WGS sequence"/>
</dbReference>
<comment type="caution">
    <text evidence="4">The sequence shown here is derived from an EMBL/GenBank/DDBJ whole genome shotgun (WGS) entry which is preliminary data.</text>
</comment>
<dbReference type="CDD" id="cd06583">
    <property type="entry name" value="PGRP"/>
    <property type="match status" value="1"/>
</dbReference>
<evidence type="ECO:0000313" key="5">
    <source>
        <dbReference type="Proteomes" id="UP001551189"/>
    </source>
</evidence>